<keyword evidence="4 9" id="KW-0509">mRNA transport</keyword>
<evidence type="ECO:0000256" key="2">
    <source>
        <dbReference type="ARBA" id="ARBA00005573"/>
    </source>
</evidence>
<evidence type="ECO:0000313" key="10">
    <source>
        <dbReference type="EnsemblMetazoa" id="AFAF018919-PA"/>
    </source>
</evidence>
<evidence type="ECO:0000256" key="9">
    <source>
        <dbReference type="RuleBase" id="RU365073"/>
    </source>
</evidence>
<dbReference type="Proteomes" id="UP000075886">
    <property type="component" value="Unassembled WGS sequence"/>
</dbReference>
<keyword evidence="9" id="KW-0472">Membrane</keyword>
<dbReference type="STRING" id="69004.A0A182QXM7"/>
<organism evidence="10 11">
    <name type="scientific">Anopheles farauti</name>
    <dbReference type="NCBI Taxonomy" id="69004"/>
    <lineage>
        <taxon>Eukaryota</taxon>
        <taxon>Metazoa</taxon>
        <taxon>Ecdysozoa</taxon>
        <taxon>Arthropoda</taxon>
        <taxon>Hexapoda</taxon>
        <taxon>Insecta</taxon>
        <taxon>Pterygota</taxon>
        <taxon>Neoptera</taxon>
        <taxon>Endopterygota</taxon>
        <taxon>Diptera</taxon>
        <taxon>Nematocera</taxon>
        <taxon>Culicoidea</taxon>
        <taxon>Culicidae</taxon>
        <taxon>Anophelinae</taxon>
        <taxon>Anopheles</taxon>
    </lineage>
</organism>
<evidence type="ECO:0000256" key="8">
    <source>
        <dbReference type="ARBA" id="ARBA00023242"/>
    </source>
</evidence>
<comment type="subunit">
    <text evidence="9">Component of the nuclear pore complex (NPC).</text>
</comment>
<dbReference type="GO" id="GO:0006406">
    <property type="term" value="P:mRNA export from nucleus"/>
    <property type="evidence" value="ECO:0007669"/>
    <property type="project" value="TreeGrafter"/>
</dbReference>
<keyword evidence="8 9" id="KW-0539">Nucleus</keyword>
<reference evidence="11" key="1">
    <citation type="submission" date="2014-01" db="EMBL/GenBank/DDBJ databases">
        <title>The Genome Sequence of Anopheles farauti FAR1 (V2).</title>
        <authorList>
            <consortium name="The Broad Institute Genomics Platform"/>
            <person name="Neafsey D.E."/>
            <person name="Besansky N."/>
            <person name="Howell P."/>
            <person name="Walton C."/>
            <person name="Young S.K."/>
            <person name="Zeng Q."/>
            <person name="Gargeya S."/>
            <person name="Fitzgerald M."/>
            <person name="Haas B."/>
            <person name="Abouelleil A."/>
            <person name="Allen A.W."/>
            <person name="Alvarado L."/>
            <person name="Arachchi H.M."/>
            <person name="Berlin A.M."/>
            <person name="Chapman S.B."/>
            <person name="Gainer-Dewar J."/>
            <person name="Goldberg J."/>
            <person name="Griggs A."/>
            <person name="Gujja S."/>
            <person name="Hansen M."/>
            <person name="Howarth C."/>
            <person name="Imamovic A."/>
            <person name="Ireland A."/>
            <person name="Larimer J."/>
            <person name="McCowan C."/>
            <person name="Murphy C."/>
            <person name="Pearson M."/>
            <person name="Poon T.W."/>
            <person name="Priest M."/>
            <person name="Roberts A."/>
            <person name="Saif S."/>
            <person name="Shea T."/>
            <person name="Sisk P."/>
            <person name="Sykes S."/>
            <person name="Wortman J."/>
            <person name="Nusbaum C."/>
            <person name="Birren B."/>
        </authorList>
    </citation>
    <scope>NUCLEOTIDE SEQUENCE [LARGE SCALE GENOMIC DNA]</scope>
    <source>
        <strain evidence="11">FAR1</strain>
    </source>
</reference>
<dbReference type="VEuPathDB" id="VectorBase:AFAF018919"/>
<comment type="function">
    <text evidence="9">Functions as a component of the nuclear pore complex (NPC).</text>
</comment>
<dbReference type="GO" id="GO:0031965">
    <property type="term" value="C:nuclear membrane"/>
    <property type="evidence" value="ECO:0007669"/>
    <property type="project" value="UniProtKB-UniRule"/>
</dbReference>
<dbReference type="GO" id="GO:0006606">
    <property type="term" value="P:protein import into nucleus"/>
    <property type="evidence" value="ECO:0007669"/>
    <property type="project" value="TreeGrafter"/>
</dbReference>
<keyword evidence="3 9" id="KW-0813">Transport</keyword>
<dbReference type="PANTHER" id="PTHR13373:SF21">
    <property type="entry name" value="NUCLEAR PORE COMPLEX PROTEIN NUP85"/>
    <property type="match status" value="1"/>
</dbReference>
<name>A0A182QXM7_9DIPT</name>
<sequence>MHRTSINLNCNCHQTTPRGEYAAFYVRLFISIKDSTEKISIMSTKEPVSDIKVPNSLGKSLGLNVAWITDQQFACYALGKVNQNGAPSEPQPTSPVDVNLVGADFIFEEPNIRSMMAECGRLFYQLQQLRYGVTEEASKPIDYVKLSHRYRMIVRKALKGMNVQANGMLEDDPSLKAYRSLISLFYAIECTWHLLEFLVIDSNTSGAVVSSLLEWVRFHFPAPERAATEMLQNGRELDKQDNYWDIVKGLILQGQTTIARALLRVHTCSETHCFQVAEQLLQSIPIYSVYSGLSVHRYKTQWQCWCDNVRTLIDAGSFGAEPKLEELLRLVSGERKAWAEQFRNSTCWYEHFPGYLLYTDSSCKYYQLGQYANDWIALFEANGGIDERQFKFLDRLVLAVMENNLVHVLQQVQLFPDNGWFAVHIVDLLYHGGFLEMGSGTGGGGAVDAELEASTANTSASSREGGEVADGKLVRESLLYDFGCLLMSHATFWQLGMDYLEFSSTEGLGARELLLARVPFHTDRQAMRIIAAANKNNYPDVIAQVCRVLTKRNLAIANYSSALEWAIRSEDSAYVRDVANIFLEHYCNHGELLCEKQVAHLGSKVFISSRLVFLKKYYDFRQFYRNHSYAQAAELLVSLMDSKIMPSYFWPCLLSDAIPLLEFREPIIPSKETYIILGHLQQDLVPMLEKSKQHNQRQIDKTSITPVAATAADDDTATGHQQHDQTALIPTFSSNLLNNCTEELIKMLRLACARNLARAHIIENTRNSE</sequence>
<evidence type="ECO:0000256" key="1">
    <source>
        <dbReference type="ARBA" id="ARBA00004567"/>
    </source>
</evidence>
<evidence type="ECO:0000256" key="4">
    <source>
        <dbReference type="ARBA" id="ARBA00022816"/>
    </source>
</evidence>
<keyword evidence="7 9" id="KW-0906">Nuclear pore complex</keyword>
<keyword evidence="6 9" id="KW-0811">Translocation</keyword>
<dbReference type="GO" id="GO:0017056">
    <property type="term" value="F:structural constituent of nuclear pore"/>
    <property type="evidence" value="ECO:0007669"/>
    <property type="project" value="TreeGrafter"/>
</dbReference>
<evidence type="ECO:0000256" key="5">
    <source>
        <dbReference type="ARBA" id="ARBA00022927"/>
    </source>
</evidence>
<dbReference type="GO" id="GO:0045893">
    <property type="term" value="P:positive regulation of DNA-templated transcription"/>
    <property type="evidence" value="ECO:0007669"/>
    <property type="project" value="TreeGrafter"/>
</dbReference>
<proteinExistence type="inferred from homology"/>
<reference evidence="10" key="2">
    <citation type="submission" date="2020-05" db="UniProtKB">
        <authorList>
            <consortium name="EnsemblMetazoa"/>
        </authorList>
    </citation>
    <scope>IDENTIFICATION</scope>
    <source>
        <strain evidence="10">FAR1</strain>
    </source>
</reference>
<evidence type="ECO:0000256" key="7">
    <source>
        <dbReference type="ARBA" id="ARBA00023132"/>
    </source>
</evidence>
<comment type="subcellular location">
    <subcellularLocation>
        <location evidence="1 9">Nucleus</location>
        <location evidence="1 9">Nuclear pore complex</location>
    </subcellularLocation>
</comment>
<comment type="similarity">
    <text evidence="2 9">Belongs to the nucleoporin Nup85 family.</text>
</comment>
<dbReference type="EnsemblMetazoa" id="AFAF018919-RA">
    <property type="protein sequence ID" value="AFAF018919-PA"/>
    <property type="gene ID" value="AFAF018919"/>
</dbReference>
<accession>A0A182QXM7</accession>
<dbReference type="PANTHER" id="PTHR13373">
    <property type="entry name" value="FROUNT PROTEIN-RELATED"/>
    <property type="match status" value="1"/>
</dbReference>
<protein>
    <recommendedName>
        <fullName evidence="9">Nuclear pore complex protein Nup85</fullName>
    </recommendedName>
</protein>
<evidence type="ECO:0000256" key="3">
    <source>
        <dbReference type="ARBA" id="ARBA00022448"/>
    </source>
</evidence>
<evidence type="ECO:0000313" key="11">
    <source>
        <dbReference type="Proteomes" id="UP000075886"/>
    </source>
</evidence>
<keyword evidence="5 9" id="KW-0653">Protein transport</keyword>
<dbReference type="AlphaFoldDB" id="A0A182QXM7"/>
<dbReference type="GO" id="GO:0031080">
    <property type="term" value="C:nuclear pore outer ring"/>
    <property type="evidence" value="ECO:0007669"/>
    <property type="project" value="TreeGrafter"/>
</dbReference>
<dbReference type="InterPro" id="IPR011502">
    <property type="entry name" value="Nucleoporin_Nup85"/>
</dbReference>
<evidence type="ECO:0000256" key="6">
    <source>
        <dbReference type="ARBA" id="ARBA00023010"/>
    </source>
</evidence>
<dbReference type="Pfam" id="PF07575">
    <property type="entry name" value="Nucleopor_Nup85"/>
    <property type="match status" value="1"/>
</dbReference>
<keyword evidence="11" id="KW-1185">Reference proteome</keyword>
<dbReference type="EMBL" id="AXCN02001028">
    <property type="status" value="NOT_ANNOTATED_CDS"/>
    <property type="molecule type" value="Genomic_DNA"/>
</dbReference>